<dbReference type="Proteomes" id="UP000510647">
    <property type="component" value="Chromosome 2"/>
</dbReference>
<dbReference type="Gene3D" id="1.25.40.90">
    <property type="match status" value="1"/>
</dbReference>
<dbReference type="GO" id="GO:0030479">
    <property type="term" value="C:actin cortical patch"/>
    <property type="evidence" value="ECO:0007669"/>
    <property type="project" value="TreeGrafter"/>
</dbReference>
<gene>
    <name evidence="2" type="ORF">HG537_0B01360</name>
</gene>
<dbReference type="SMART" id="SM00273">
    <property type="entry name" value="ENTH"/>
    <property type="match status" value="1"/>
</dbReference>
<dbReference type="GO" id="GO:0032051">
    <property type="term" value="F:clathrin light chain binding"/>
    <property type="evidence" value="ECO:0007669"/>
    <property type="project" value="TreeGrafter"/>
</dbReference>
<dbReference type="PROSITE" id="PS50942">
    <property type="entry name" value="ENTH"/>
    <property type="match status" value="1"/>
</dbReference>
<dbReference type="GO" id="GO:0030136">
    <property type="term" value="C:clathrin-coated vesicle"/>
    <property type="evidence" value="ECO:0007669"/>
    <property type="project" value="TreeGrafter"/>
</dbReference>
<dbReference type="InterPro" id="IPR011417">
    <property type="entry name" value="ANTH_dom"/>
</dbReference>
<feature type="domain" description="ENTH" evidence="1">
    <location>
        <begin position="1"/>
        <end position="123"/>
    </location>
</feature>
<dbReference type="GO" id="GO:0007015">
    <property type="term" value="P:actin filament organization"/>
    <property type="evidence" value="ECO:0007669"/>
    <property type="project" value="TreeGrafter"/>
</dbReference>
<dbReference type="GO" id="GO:0035615">
    <property type="term" value="F:clathrin adaptor activity"/>
    <property type="evidence" value="ECO:0007669"/>
    <property type="project" value="TreeGrafter"/>
</dbReference>
<dbReference type="Pfam" id="PF07651">
    <property type="entry name" value="ANTH"/>
    <property type="match status" value="1"/>
</dbReference>
<sequence length="383" mass="43209">MSAVDLARSIKKACSIEEVEPKRKHVRACILYTWDHQSGTQFFSIVKSVPMVVSEIQVFKCLILVHKVVQEGHPSVLKEAIRNIEWIRSLGRVPSNDYGRLIQRYADCICEKLMFQSSHRGFSSGMFEYKEYTSLAVVSDPDRGYDTLWSLMDLLDDVVETGKLMLASMGRRRRTELIDAAIIPLVTESYGIYKFVVAMLKGLVNEVDDQSALEQLCERYRTQHRNAFKLYADCSSIKPLISLIILPKLPPEAESFDMPDKIPLERPKMLSTDQRLAIHLALQSINHSRESVSFYSVSQLANEIAVSAEPSIPAIIRLTHQVTTLLQRNPSPLLAQASQLYFQALLSPSQQDIINANTNLQNLLINSPAHIFDPPTPQTHTSA</sequence>
<dbReference type="GO" id="GO:0006897">
    <property type="term" value="P:endocytosis"/>
    <property type="evidence" value="ECO:0007669"/>
    <property type="project" value="InterPro"/>
</dbReference>
<dbReference type="InterPro" id="IPR030224">
    <property type="entry name" value="Sla2_fam"/>
</dbReference>
<evidence type="ECO:0000313" key="2">
    <source>
        <dbReference type="EMBL" id="QLQ78787.1"/>
    </source>
</evidence>
<organism evidence="2 3">
    <name type="scientific">Torulaspora globosa</name>
    <dbReference type="NCBI Taxonomy" id="48254"/>
    <lineage>
        <taxon>Eukaryota</taxon>
        <taxon>Fungi</taxon>
        <taxon>Dikarya</taxon>
        <taxon>Ascomycota</taxon>
        <taxon>Saccharomycotina</taxon>
        <taxon>Saccharomycetes</taxon>
        <taxon>Saccharomycetales</taxon>
        <taxon>Saccharomycetaceae</taxon>
        <taxon>Torulaspora</taxon>
    </lineage>
</organism>
<dbReference type="GO" id="GO:0043325">
    <property type="term" value="F:phosphatidylinositol-3,4-bisphosphate binding"/>
    <property type="evidence" value="ECO:0007669"/>
    <property type="project" value="TreeGrafter"/>
</dbReference>
<dbReference type="SUPFAM" id="SSF48464">
    <property type="entry name" value="ENTH/VHS domain"/>
    <property type="match status" value="1"/>
</dbReference>
<evidence type="ECO:0000313" key="3">
    <source>
        <dbReference type="Proteomes" id="UP000510647"/>
    </source>
</evidence>
<dbReference type="OrthoDB" id="10262320at2759"/>
<keyword evidence="3" id="KW-1185">Reference proteome</keyword>
<dbReference type="AlphaFoldDB" id="A0A7H9HQ69"/>
<dbReference type="PANTHER" id="PTHR10407:SF15">
    <property type="entry name" value="HUNTINGTIN INTERACTING PROTEIN 1"/>
    <property type="match status" value="1"/>
</dbReference>
<dbReference type="GO" id="GO:0048268">
    <property type="term" value="P:clathrin coat assembly"/>
    <property type="evidence" value="ECO:0007669"/>
    <property type="project" value="TreeGrafter"/>
</dbReference>
<dbReference type="InterPro" id="IPR013809">
    <property type="entry name" value="ENTH"/>
</dbReference>
<dbReference type="EMBL" id="CP059268">
    <property type="protein sequence ID" value="QLQ78787.1"/>
    <property type="molecule type" value="Genomic_DNA"/>
</dbReference>
<dbReference type="PANTHER" id="PTHR10407">
    <property type="entry name" value="HUNTINGTIN INTERACTING PROTEIN 1"/>
    <property type="match status" value="1"/>
</dbReference>
<reference evidence="2 3" key="1">
    <citation type="submission" date="2020-06" db="EMBL/GenBank/DDBJ databases">
        <title>The yeast mating-type switching endonuclease HO is a domesticated member of an unorthodox homing genetic element family.</title>
        <authorList>
            <person name="Coughlan A.Y."/>
            <person name="Lombardi L."/>
            <person name="Braun-Galleani S."/>
            <person name="Martos A.R."/>
            <person name="Galeote V."/>
            <person name="Bigey F."/>
            <person name="Dequin S."/>
            <person name="Byrne K.P."/>
            <person name="Wolfe K.H."/>
        </authorList>
    </citation>
    <scope>NUCLEOTIDE SEQUENCE [LARGE SCALE GENOMIC DNA]</scope>
    <source>
        <strain evidence="2 3">CBS2947</strain>
    </source>
</reference>
<proteinExistence type="predicted"/>
<dbReference type="GO" id="GO:0051015">
    <property type="term" value="F:actin filament binding"/>
    <property type="evidence" value="ECO:0007669"/>
    <property type="project" value="TreeGrafter"/>
</dbReference>
<name>A0A7H9HQ69_9SACH</name>
<dbReference type="InterPro" id="IPR008942">
    <property type="entry name" value="ENTH_VHS"/>
</dbReference>
<evidence type="ECO:0000259" key="1">
    <source>
        <dbReference type="PROSITE" id="PS50942"/>
    </source>
</evidence>
<protein>
    <recommendedName>
        <fullName evidence="1">ENTH domain-containing protein</fullName>
    </recommendedName>
</protein>
<accession>A0A7H9HQ69</accession>
<dbReference type="GO" id="GO:0080025">
    <property type="term" value="F:phosphatidylinositol-3,5-bisphosphate binding"/>
    <property type="evidence" value="ECO:0007669"/>
    <property type="project" value="TreeGrafter"/>
</dbReference>